<organism evidence="2 3">
    <name type="scientific">Sistotremastrum niveocremeum HHB9708</name>
    <dbReference type="NCBI Taxonomy" id="1314777"/>
    <lineage>
        <taxon>Eukaryota</taxon>
        <taxon>Fungi</taxon>
        <taxon>Dikarya</taxon>
        <taxon>Basidiomycota</taxon>
        <taxon>Agaricomycotina</taxon>
        <taxon>Agaricomycetes</taxon>
        <taxon>Sistotremastrales</taxon>
        <taxon>Sistotremastraceae</taxon>
        <taxon>Sertulicium</taxon>
        <taxon>Sertulicium niveocremeum</taxon>
    </lineage>
</organism>
<reference evidence="2 3" key="1">
    <citation type="journal article" date="2016" name="Mol. Biol. Evol.">
        <title>Comparative Genomics of Early-Diverging Mushroom-Forming Fungi Provides Insights into the Origins of Lignocellulose Decay Capabilities.</title>
        <authorList>
            <person name="Nagy L.G."/>
            <person name="Riley R."/>
            <person name="Tritt A."/>
            <person name="Adam C."/>
            <person name="Daum C."/>
            <person name="Floudas D."/>
            <person name="Sun H."/>
            <person name="Yadav J.S."/>
            <person name="Pangilinan J."/>
            <person name="Larsson K.H."/>
            <person name="Matsuura K."/>
            <person name="Barry K."/>
            <person name="Labutti K."/>
            <person name="Kuo R."/>
            <person name="Ohm R.A."/>
            <person name="Bhattacharya S.S."/>
            <person name="Shirouzu T."/>
            <person name="Yoshinaga Y."/>
            <person name="Martin F.M."/>
            <person name="Grigoriev I.V."/>
            <person name="Hibbett D.S."/>
        </authorList>
    </citation>
    <scope>NUCLEOTIDE SEQUENCE [LARGE SCALE GENOMIC DNA]</scope>
    <source>
        <strain evidence="2 3">HHB9708</strain>
    </source>
</reference>
<dbReference type="Proteomes" id="UP000076722">
    <property type="component" value="Unassembled WGS sequence"/>
</dbReference>
<dbReference type="STRING" id="1314777.A0A164TT83"/>
<gene>
    <name evidence="2" type="ORF">SISNIDRAFT_466523</name>
</gene>
<evidence type="ECO:0008006" key="4">
    <source>
        <dbReference type="Google" id="ProtNLM"/>
    </source>
</evidence>
<dbReference type="EMBL" id="KV419409">
    <property type="protein sequence ID" value="KZS92617.1"/>
    <property type="molecule type" value="Genomic_DNA"/>
</dbReference>
<protein>
    <recommendedName>
        <fullName evidence="4">Pentacotripeptide-repeat region of PRORP domain-containing protein</fullName>
    </recommendedName>
</protein>
<evidence type="ECO:0000256" key="1">
    <source>
        <dbReference type="ARBA" id="ARBA00022737"/>
    </source>
</evidence>
<dbReference type="AlphaFoldDB" id="A0A164TT83"/>
<sequence length="869" mass="97706">MSYQAGVTKSVRDDYQLGTNVGDRPKARLDDALIALESLRVTNDACPMFQLWSRTQRPPTCSHFKAAHIQGRCAIPSFRLHAAAFAAPSQPSEPEIRYTTSQISRAAGKTIRLAFREGDSRNAFFVFTSLCKNHDEKPSVVLPSVIEPLPFSNLVTPRFAGHCLIHQLLRAGLTIKAARCTDKLLFARVKLHPRTLSAVIQALCRSSLPLRMNLPKLDGQVDESSWLSQPVRIAVHLLNLSRRRGQLCAHPTYLDVIHACLAQGRPDIAAHQYSALVRAWYINPFPSPAIPSFSSSSSSLTHHVLPAIQRRMSQAYLPDSTLMLPILQYVNQRLNLHARRIPYHDAIDLSRCLQALAQFATLLDEQLIRSRDISLLLSVLCKVPKVQDKVAVKLKGRNKSTMVFAQPYVRYLLLHFTKTLLSGPETRPDIRMPSPNISTYNALIHFALRVQRSPKLAGRLLHQMVKQRSPPILPNSTTFNILLRSASLMHRNELAREIIRRFSAGLPISSLNDEPVVGSSTGVPTTDVNDSLSMRRISSLLSSPKKPHNVCSDPYAIVALLGHVVSAGTPGQAPDLIHRIIPELHSQAKDRRALIVGRLVQLGPHVLAAMLNALHKSGNFRFAEYVWTLARQAERSSWTAEPSGSGPPWFIPIEAYTSMVQVYSASYRRALNTSRAITRRSSSIGSPSTASRRAVMTPMAHVARTRVAKLYRHLLDTRRRFRLTTEESLSVDDNNGFRIPIPDARFFNALLEIYGRHPLMARRAPQASPSRWRRRFVRSLSRFVEWGRVPRIFDPGLVTILRAMTRHGYPIPKAYREISLGHPEIADPLGANWTTDRKEAGNRDYFYIPVDKDRGMPAKGRWRPRRPNR</sequence>
<dbReference type="InterPro" id="IPR011990">
    <property type="entry name" value="TPR-like_helical_dom_sf"/>
</dbReference>
<proteinExistence type="predicted"/>
<dbReference type="InterPro" id="IPR051222">
    <property type="entry name" value="PPR/CCM1_RNA-binding"/>
</dbReference>
<dbReference type="Gene3D" id="1.25.40.10">
    <property type="entry name" value="Tetratricopeptide repeat domain"/>
    <property type="match status" value="1"/>
</dbReference>
<dbReference type="OrthoDB" id="2554293at2759"/>
<evidence type="ECO:0000313" key="2">
    <source>
        <dbReference type="EMBL" id="KZS92617.1"/>
    </source>
</evidence>
<keyword evidence="3" id="KW-1185">Reference proteome</keyword>
<evidence type="ECO:0000313" key="3">
    <source>
        <dbReference type="Proteomes" id="UP000076722"/>
    </source>
</evidence>
<dbReference type="PANTHER" id="PTHR47942:SF63">
    <property type="entry name" value="PENTATRICOPEPTIDE REPEAT-CONTAINING PROTEIN"/>
    <property type="match status" value="1"/>
</dbReference>
<dbReference type="PANTHER" id="PTHR47942">
    <property type="entry name" value="TETRATRICOPEPTIDE REPEAT (TPR)-LIKE SUPERFAMILY PROTEIN-RELATED"/>
    <property type="match status" value="1"/>
</dbReference>
<accession>A0A164TT83</accession>
<name>A0A164TT83_9AGAM</name>
<keyword evidence="1" id="KW-0677">Repeat</keyword>